<keyword evidence="2" id="KW-1185">Reference proteome</keyword>
<dbReference type="EMBL" id="LUEZ02000043">
    <property type="protein sequence ID" value="RDB24564.1"/>
    <property type="molecule type" value="Genomic_DNA"/>
</dbReference>
<dbReference type="AlphaFoldDB" id="A0A369JYQ5"/>
<accession>A0A369JYQ5</accession>
<proteinExistence type="predicted"/>
<name>A0A369JYQ5_HYPMA</name>
<sequence>MEFFHNNDITKKSFGTQSKYTTPSLPLHPTSILLTLHPTPSYAAPYASLVPTLHPTSLLPTLHPTPSHPAPYVPSPHPAPYSTNFPTLVAP</sequence>
<gene>
    <name evidence="1" type="ORF">Hypma_008342</name>
</gene>
<organism evidence="1 2">
    <name type="scientific">Hypsizygus marmoreus</name>
    <name type="common">White beech mushroom</name>
    <name type="synonym">Agaricus marmoreus</name>
    <dbReference type="NCBI Taxonomy" id="39966"/>
    <lineage>
        <taxon>Eukaryota</taxon>
        <taxon>Fungi</taxon>
        <taxon>Dikarya</taxon>
        <taxon>Basidiomycota</taxon>
        <taxon>Agaricomycotina</taxon>
        <taxon>Agaricomycetes</taxon>
        <taxon>Agaricomycetidae</taxon>
        <taxon>Agaricales</taxon>
        <taxon>Tricholomatineae</taxon>
        <taxon>Lyophyllaceae</taxon>
        <taxon>Hypsizygus</taxon>
    </lineage>
</organism>
<evidence type="ECO:0000313" key="2">
    <source>
        <dbReference type="Proteomes" id="UP000076154"/>
    </source>
</evidence>
<protein>
    <submittedName>
        <fullName evidence="1">Uncharacterized protein</fullName>
    </submittedName>
</protein>
<evidence type="ECO:0000313" key="1">
    <source>
        <dbReference type="EMBL" id="RDB24564.1"/>
    </source>
</evidence>
<comment type="caution">
    <text evidence="1">The sequence shown here is derived from an EMBL/GenBank/DDBJ whole genome shotgun (WGS) entry which is preliminary data.</text>
</comment>
<dbReference type="InParanoid" id="A0A369JYQ5"/>
<reference evidence="1" key="1">
    <citation type="submission" date="2018-04" db="EMBL/GenBank/DDBJ databases">
        <title>Whole genome sequencing of Hypsizygus marmoreus.</title>
        <authorList>
            <person name="Choi I.-G."/>
            <person name="Min B."/>
            <person name="Kim J.-G."/>
            <person name="Kim S."/>
            <person name="Oh Y.-L."/>
            <person name="Kong W.-S."/>
            <person name="Park H."/>
            <person name="Jeong J."/>
            <person name="Song E.-S."/>
        </authorList>
    </citation>
    <scope>NUCLEOTIDE SEQUENCE [LARGE SCALE GENOMIC DNA]</scope>
    <source>
        <strain evidence="1">51987-8</strain>
    </source>
</reference>
<dbReference type="Proteomes" id="UP000076154">
    <property type="component" value="Unassembled WGS sequence"/>
</dbReference>